<sequence length="112" mass="13393">MDRRDSPGYLFSQAIDALRNQLKEELREELRADLEAAPGRTISFTEACEYLQMSEYTLRRLCREKRIPHRTYGADGSKNPRYWFSTASLDRWIREQEELNYRVKGRNEAWNT</sequence>
<organism evidence="2 3">
    <name type="scientific">Brevibacillus panacihumi</name>
    <dbReference type="NCBI Taxonomy" id="497735"/>
    <lineage>
        <taxon>Bacteria</taxon>
        <taxon>Bacillati</taxon>
        <taxon>Bacillota</taxon>
        <taxon>Bacilli</taxon>
        <taxon>Bacillales</taxon>
        <taxon>Paenibacillaceae</taxon>
        <taxon>Brevibacillus</taxon>
    </lineage>
</organism>
<feature type="domain" description="Helix-turn-helix" evidence="1">
    <location>
        <begin position="43"/>
        <end position="96"/>
    </location>
</feature>
<gene>
    <name evidence="2" type="ORF">EDM58_21830</name>
</gene>
<comment type="caution">
    <text evidence="2">The sequence shown here is derived from an EMBL/GenBank/DDBJ whole genome shotgun (WGS) entry which is preliminary data.</text>
</comment>
<evidence type="ECO:0000313" key="3">
    <source>
        <dbReference type="Proteomes" id="UP000281915"/>
    </source>
</evidence>
<evidence type="ECO:0000259" key="1">
    <source>
        <dbReference type="Pfam" id="PF12728"/>
    </source>
</evidence>
<dbReference type="Pfam" id="PF12728">
    <property type="entry name" value="HTH_17"/>
    <property type="match status" value="1"/>
</dbReference>
<accession>A0A3M8C905</accession>
<reference evidence="2 3" key="1">
    <citation type="submission" date="2018-10" db="EMBL/GenBank/DDBJ databases">
        <title>Phylogenomics of Brevibacillus.</title>
        <authorList>
            <person name="Dunlap C."/>
        </authorList>
    </citation>
    <scope>NUCLEOTIDE SEQUENCE [LARGE SCALE GENOMIC DNA]</scope>
    <source>
        <strain evidence="2 3">JCM 15085</strain>
    </source>
</reference>
<dbReference type="Proteomes" id="UP000281915">
    <property type="component" value="Unassembled WGS sequence"/>
</dbReference>
<dbReference type="AlphaFoldDB" id="A0A3M8C905"/>
<dbReference type="RefSeq" id="WP_122915213.1">
    <property type="nucleotide sequence ID" value="NZ_RHHT01000062.1"/>
</dbReference>
<name>A0A3M8C905_9BACL</name>
<evidence type="ECO:0000313" key="2">
    <source>
        <dbReference type="EMBL" id="RNB72148.1"/>
    </source>
</evidence>
<dbReference type="GO" id="GO:0003677">
    <property type="term" value="F:DNA binding"/>
    <property type="evidence" value="ECO:0007669"/>
    <property type="project" value="UniProtKB-KW"/>
</dbReference>
<keyword evidence="2" id="KW-0238">DNA-binding</keyword>
<dbReference type="InterPro" id="IPR041657">
    <property type="entry name" value="HTH_17"/>
</dbReference>
<dbReference type="EMBL" id="RHHT01000062">
    <property type="protein sequence ID" value="RNB72148.1"/>
    <property type="molecule type" value="Genomic_DNA"/>
</dbReference>
<proteinExistence type="predicted"/>
<protein>
    <submittedName>
        <fullName evidence="2">DNA-binding protein</fullName>
    </submittedName>
</protein>